<name>A0AA43XMB5_9CLOT</name>
<sequence>MTKKPLNIFILARGYPTEAYPMNGIFEFDQAKALADLGHRVTYGALDLRSLRKKRSWGFEQKQHRGVTVIALNLPVGNIGKNLTQKVRITALEKLYKKMVTERGKPDVVHAQFINVGHAATKVLKNRDFPLVYTEHYSGLNQEVLDPRLQKLGEETYREVDQFLAVSQYLAENLNRHFGIRPRVIPNIVDTGRFQYDPHKKKTPPSEFHFISVGSLQKHKEHHLLIEAFFEAFSREKGGEEHPLAPKGVKLYIYGGGPEREALQTLITEKNLETQVFLMGQQPRETIAEKMQQSQAFVLASKLETFGVAFIEAMAAGLPVISLAKGGPQGFITEKNGILVPGGDREDLKQAMIRMVQRIDQYDPSTLSQEMKEIFSPKKIAEALVDVYNEGIKN</sequence>
<evidence type="ECO:0000259" key="1">
    <source>
        <dbReference type="Pfam" id="PF00534"/>
    </source>
</evidence>
<dbReference type="InterPro" id="IPR028098">
    <property type="entry name" value="Glyco_trans_4-like_N"/>
</dbReference>
<dbReference type="SUPFAM" id="SSF53756">
    <property type="entry name" value="UDP-Glycosyltransferase/glycogen phosphorylase"/>
    <property type="match status" value="1"/>
</dbReference>
<dbReference type="PANTHER" id="PTHR45947:SF3">
    <property type="entry name" value="SULFOQUINOVOSYL TRANSFERASE SQD2"/>
    <property type="match status" value="1"/>
</dbReference>
<dbReference type="InterPro" id="IPR001296">
    <property type="entry name" value="Glyco_trans_1"/>
</dbReference>
<dbReference type="GO" id="GO:0016757">
    <property type="term" value="F:glycosyltransferase activity"/>
    <property type="evidence" value="ECO:0007669"/>
    <property type="project" value="InterPro"/>
</dbReference>
<accession>A0AA43XMB5</accession>
<evidence type="ECO:0000313" key="4">
    <source>
        <dbReference type="Proteomes" id="UP000449710"/>
    </source>
</evidence>
<dbReference type="AlphaFoldDB" id="A0AA43XMB5"/>
<protein>
    <submittedName>
        <fullName evidence="3">Glycosyltransferase family 4 protein</fullName>
    </submittedName>
</protein>
<proteinExistence type="predicted"/>
<comment type="caution">
    <text evidence="3">The sequence shown here is derived from an EMBL/GenBank/DDBJ whole genome shotgun (WGS) entry which is preliminary data.</text>
</comment>
<dbReference type="RefSeq" id="WP_160721980.1">
    <property type="nucleotide sequence ID" value="NZ_SUMG01000013.1"/>
</dbReference>
<reference evidence="3 4" key="1">
    <citation type="submission" date="2019-04" db="EMBL/GenBank/DDBJ databases">
        <title>Isachenkonia alkalipeptolytica gen. nov. sp. nov. a new anaerobic, alkiliphilic organothrophic bacterium capable to reduce synthesized ferrihydrite isolated from a soda lake.</title>
        <authorList>
            <person name="Toshchakov S.V."/>
            <person name="Zavarzina D.G."/>
            <person name="Zhilina T.N."/>
            <person name="Kostrikina N.A."/>
            <person name="Kublanov I.V."/>
        </authorList>
    </citation>
    <scope>NUCLEOTIDE SEQUENCE [LARGE SCALE GENOMIC DNA]</scope>
    <source>
        <strain evidence="3 4">Z-1701</strain>
    </source>
</reference>
<dbReference type="Pfam" id="PF13439">
    <property type="entry name" value="Glyco_transf_4"/>
    <property type="match status" value="1"/>
</dbReference>
<keyword evidence="4" id="KW-1185">Reference proteome</keyword>
<dbReference type="PANTHER" id="PTHR45947">
    <property type="entry name" value="SULFOQUINOVOSYL TRANSFERASE SQD2"/>
    <property type="match status" value="1"/>
</dbReference>
<organism evidence="3 4">
    <name type="scientific">Isachenkonia alkalipeptolytica</name>
    <dbReference type="NCBI Taxonomy" id="2565777"/>
    <lineage>
        <taxon>Bacteria</taxon>
        <taxon>Bacillati</taxon>
        <taxon>Bacillota</taxon>
        <taxon>Clostridia</taxon>
        <taxon>Eubacteriales</taxon>
        <taxon>Clostridiaceae</taxon>
        <taxon>Isachenkonia</taxon>
    </lineage>
</organism>
<dbReference type="InterPro" id="IPR050194">
    <property type="entry name" value="Glycosyltransferase_grp1"/>
</dbReference>
<dbReference type="Gene3D" id="3.40.50.2000">
    <property type="entry name" value="Glycogen Phosphorylase B"/>
    <property type="match status" value="2"/>
</dbReference>
<feature type="domain" description="Glycosyl transferase family 1" evidence="1">
    <location>
        <begin position="200"/>
        <end position="356"/>
    </location>
</feature>
<gene>
    <name evidence="3" type="ORF">ISALK_10265</name>
</gene>
<feature type="domain" description="Glycosyltransferase subfamily 4-like N-terminal" evidence="2">
    <location>
        <begin position="30"/>
        <end position="193"/>
    </location>
</feature>
<dbReference type="Proteomes" id="UP000449710">
    <property type="component" value="Unassembled WGS sequence"/>
</dbReference>
<dbReference type="EMBL" id="SUMG01000013">
    <property type="protein sequence ID" value="NBG88884.1"/>
    <property type="molecule type" value="Genomic_DNA"/>
</dbReference>
<evidence type="ECO:0000313" key="3">
    <source>
        <dbReference type="EMBL" id="NBG88884.1"/>
    </source>
</evidence>
<dbReference type="Pfam" id="PF00534">
    <property type="entry name" value="Glycos_transf_1"/>
    <property type="match status" value="1"/>
</dbReference>
<evidence type="ECO:0000259" key="2">
    <source>
        <dbReference type="Pfam" id="PF13439"/>
    </source>
</evidence>